<protein>
    <submittedName>
        <fullName evidence="1">Uncharacterized protein</fullName>
    </submittedName>
</protein>
<evidence type="ECO:0000313" key="1">
    <source>
        <dbReference type="EMBL" id="GBP63633.1"/>
    </source>
</evidence>
<dbReference type="OrthoDB" id="10044505at2759"/>
<accession>A0A4C1XKE8</accession>
<gene>
    <name evidence="1" type="ORF">EVAR_54463_1</name>
</gene>
<keyword evidence="2" id="KW-1185">Reference proteome</keyword>
<organism evidence="1 2">
    <name type="scientific">Eumeta variegata</name>
    <name type="common">Bagworm moth</name>
    <name type="synonym">Eumeta japonica</name>
    <dbReference type="NCBI Taxonomy" id="151549"/>
    <lineage>
        <taxon>Eukaryota</taxon>
        <taxon>Metazoa</taxon>
        <taxon>Ecdysozoa</taxon>
        <taxon>Arthropoda</taxon>
        <taxon>Hexapoda</taxon>
        <taxon>Insecta</taxon>
        <taxon>Pterygota</taxon>
        <taxon>Neoptera</taxon>
        <taxon>Endopterygota</taxon>
        <taxon>Lepidoptera</taxon>
        <taxon>Glossata</taxon>
        <taxon>Ditrysia</taxon>
        <taxon>Tineoidea</taxon>
        <taxon>Psychidae</taxon>
        <taxon>Oiketicinae</taxon>
        <taxon>Eumeta</taxon>
    </lineage>
</organism>
<comment type="caution">
    <text evidence="1">The sequence shown here is derived from an EMBL/GenBank/DDBJ whole genome shotgun (WGS) entry which is preliminary data.</text>
</comment>
<proteinExistence type="predicted"/>
<evidence type="ECO:0000313" key="2">
    <source>
        <dbReference type="Proteomes" id="UP000299102"/>
    </source>
</evidence>
<dbReference type="Proteomes" id="UP000299102">
    <property type="component" value="Unassembled WGS sequence"/>
</dbReference>
<name>A0A4C1XKE8_EUMVA</name>
<reference evidence="1 2" key="1">
    <citation type="journal article" date="2019" name="Commun. Biol.">
        <title>The bagworm genome reveals a unique fibroin gene that provides high tensile strength.</title>
        <authorList>
            <person name="Kono N."/>
            <person name="Nakamura H."/>
            <person name="Ohtoshi R."/>
            <person name="Tomita M."/>
            <person name="Numata K."/>
            <person name="Arakawa K."/>
        </authorList>
    </citation>
    <scope>NUCLEOTIDE SEQUENCE [LARGE SCALE GENOMIC DNA]</scope>
</reference>
<sequence>MAVAIATGAVARVGGSEGFAIGRRSRHNFPRNVGRRFLPYKAMNLFPGRVLGKCRMQPEPVARTLTHLRVCECWARKVASGPANGISYVNPITGRGPRPPAGVVRALTHTLTFRLHSNAYNGCFGEGFAILLPNASRRRYETTTGGTVPYLSCRVNLKLPECFAFGGKSPYLTTTARTGPTFVCLTTSSPWIRTLRPFPPPRPRRLAGYEYPGQCPAAE</sequence>
<dbReference type="AlphaFoldDB" id="A0A4C1XKE8"/>
<dbReference type="EMBL" id="BGZK01000874">
    <property type="protein sequence ID" value="GBP63633.1"/>
    <property type="molecule type" value="Genomic_DNA"/>
</dbReference>